<dbReference type="EMBL" id="CP071444">
    <property type="protein sequence ID" value="QSX08323.1"/>
    <property type="molecule type" value="Genomic_DNA"/>
</dbReference>
<proteinExistence type="predicted"/>
<evidence type="ECO:0000313" key="8">
    <source>
        <dbReference type="Proteomes" id="UP000663499"/>
    </source>
</evidence>
<dbReference type="PROSITE" id="PS00934">
    <property type="entry name" value="GLYOXALASE_I_1"/>
    <property type="match status" value="1"/>
</dbReference>
<sequence>MKFEIVHTCIRIKDLEKSLKFYQHALGMKEVKRKDFPEDGFTLVFLGDENGNHELELTYNYDRDTAYELGDGYSHLAMVVDDLEGAHSFHEEAGYPVTPIKGLSDGPPKIYFITDPDGYKIEIIRK</sequence>
<dbReference type="GO" id="GO:0004462">
    <property type="term" value="F:lactoylglutathione lyase activity"/>
    <property type="evidence" value="ECO:0007669"/>
    <property type="project" value="InterPro"/>
</dbReference>
<dbReference type="GO" id="GO:0019243">
    <property type="term" value="P:methylglyoxal catabolic process to D-lactate via S-lactoyl-glutathione"/>
    <property type="evidence" value="ECO:0007669"/>
    <property type="project" value="TreeGrafter"/>
</dbReference>
<name>A0A974XEG4_9FIRM</name>
<gene>
    <name evidence="7" type="ORF">J0B03_11115</name>
</gene>
<dbReference type="AlphaFoldDB" id="A0A974XEG4"/>
<dbReference type="PANTHER" id="PTHR46036">
    <property type="entry name" value="LACTOYLGLUTATHIONE LYASE"/>
    <property type="match status" value="1"/>
</dbReference>
<dbReference type="GO" id="GO:0005737">
    <property type="term" value="C:cytoplasm"/>
    <property type="evidence" value="ECO:0007669"/>
    <property type="project" value="TreeGrafter"/>
</dbReference>
<evidence type="ECO:0000256" key="1">
    <source>
        <dbReference type="ARBA" id="ARBA00022723"/>
    </source>
</evidence>
<dbReference type="InterPro" id="IPR004360">
    <property type="entry name" value="Glyas_Fos-R_dOase_dom"/>
</dbReference>
<dbReference type="InterPro" id="IPR029068">
    <property type="entry name" value="Glyas_Bleomycin-R_OHBP_Dase"/>
</dbReference>
<dbReference type="InterPro" id="IPR037523">
    <property type="entry name" value="VOC_core"/>
</dbReference>
<keyword evidence="8" id="KW-1185">Reference proteome</keyword>
<dbReference type="InterPro" id="IPR018146">
    <property type="entry name" value="Glyoxalase_1_CS"/>
</dbReference>
<organism evidence="7 8">
    <name type="scientific">Alkalibacter rhizosphaerae</name>
    <dbReference type="NCBI Taxonomy" id="2815577"/>
    <lineage>
        <taxon>Bacteria</taxon>
        <taxon>Bacillati</taxon>
        <taxon>Bacillota</taxon>
        <taxon>Clostridia</taxon>
        <taxon>Eubacteriales</taxon>
        <taxon>Eubacteriaceae</taxon>
        <taxon>Alkalibacter</taxon>
    </lineage>
</organism>
<dbReference type="GO" id="GO:0046872">
    <property type="term" value="F:metal ion binding"/>
    <property type="evidence" value="ECO:0007669"/>
    <property type="project" value="UniProtKB-KW"/>
</dbReference>
<protein>
    <recommendedName>
        <fullName evidence="3">Aldoketomutase</fullName>
    </recommendedName>
    <alternativeName>
        <fullName evidence="2">Ketone-aldehyde mutase</fullName>
    </alternativeName>
    <alternativeName>
        <fullName evidence="4">Methylglyoxalase</fullName>
    </alternativeName>
    <alternativeName>
        <fullName evidence="5">S-D-lactoylglutathione methylglyoxal lyase</fullName>
    </alternativeName>
</protein>
<dbReference type="PANTHER" id="PTHR46036:SF5">
    <property type="entry name" value="LACTOYLGLUTATHIONE LYASE"/>
    <property type="match status" value="1"/>
</dbReference>
<dbReference type="SUPFAM" id="SSF54593">
    <property type="entry name" value="Glyoxalase/Bleomycin resistance protein/Dihydroxybiphenyl dioxygenase"/>
    <property type="match status" value="1"/>
</dbReference>
<dbReference type="Proteomes" id="UP000663499">
    <property type="component" value="Chromosome"/>
</dbReference>
<evidence type="ECO:0000256" key="4">
    <source>
        <dbReference type="ARBA" id="ARBA00032460"/>
    </source>
</evidence>
<accession>A0A974XEG4</accession>
<evidence type="ECO:0000313" key="7">
    <source>
        <dbReference type="EMBL" id="QSX08323.1"/>
    </source>
</evidence>
<dbReference type="Gene3D" id="3.10.180.10">
    <property type="entry name" value="2,3-Dihydroxybiphenyl 1,2-Dioxygenase, domain 1"/>
    <property type="match status" value="1"/>
</dbReference>
<dbReference type="Pfam" id="PF00903">
    <property type="entry name" value="Glyoxalase"/>
    <property type="match status" value="1"/>
</dbReference>
<dbReference type="KEGG" id="alka:J0B03_11115"/>
<evidence type="ECO:0000256" key="5">
    <source>
        <dbReference type="ARBA" id="ARBA00033298"/>
    </source>
</evidence>
<evidence type="ECO:0000259" key="6">
    <source>
        <dbReference type="PROSITE" id="PS51819"/>
    </source>
</evidence>
<dbReference type="PROSITE" id="PS51819">
    <property type="entry name" value="VOC"/>
    <property type="match status" value="1"/>
</dbReference>
<evidence type="ECO:0000256" key="2">
    <source>
        <dbReference type="ARBA" id="ARBA00030291"/>
    </source>
</evidence>
<keyword evidence="1" id="KW-0479">Metal-binding</keyword>
<reference evidence="7" key="1">
    <citation type="submission" date="2021-03" db="EMBL/GenBank/DDBJ databases">
        <title>Alkalibacter marinus sp. nov., isolated from tidal flat sediment.</title>
        <authorList>
            <person name="Namirimu T."/>
            <person name="Yang J.-A."/>
            <person name="Yang S.-H."/>
            <person name="Kim Y.-J."/>
            <person name="Kwon K.K."/>
        </authorList>
    </citation>
    <scope>NUCLEOTIDE SEQUENCE</scope>
    <source>
        <strain evidence="7">ES005</strain>
    </source>
</reference>
<evidence type="ECO:0000256" key="3">
    <source>
        <dbReference type="ARBA" id="ARBA00030892"/>
    </source>
</evidence>
<dbReference type="RefSeq" id="WP_207299665.1">
    <property type="nucleotide sequence ID" value="NZ_CP071444.1"/>
</dbReference>
<feature type="domain" description="VOC" evidence="6">
    <location>
        <begin position="4"/>
        <end position="126"/>
    </location>
</feature>